<dbReference type="AlphaFoldDB" id="A0A095YFL9"/>
<dbReference type="InterPro" id="IPR003711">
    <property type="entry name" value="CarD-like/TRCF_RID"/>
</dbReference>
<dbReference type="Proteomes" id="UP000029579">
    <property type="component" value="Unassembled WGS sequence"/>
</dbReference>
<name>A0A095YFL9_9FIRM</name>
<evidence type="ECO:0000259" key="1">
    <source>
        <dbReference type="SMART" id="SM01058"/>
    </source>
</evidence>
<evidence type="ECO:0000313" key="3">
    <source>
        <dbReference type="Proteomes" id="UP000029579"/>
    </source>
</evidence>
<dbReference type="InterPro" id="IPR042215">
    <property type="entry name" value="CarD-like_C"/>
</dbReference>
<dbReference type="Pfam" id="PF02559">
    <property type="entry name" value="CarD_TRCF_RID"/>
    <property type="match status" value="1"/>
</dbReference>
<dbReference type="InterPro" id="IPR048792">
    <property type="entry name" value="CarD_C"/>
</dbReference>
<dbReference type="eggNOG" id="COG1329">
    <property type="taxonomic scope" value="Bacteria"/>
</dbReference>
<dbReference type="EMBL" id="JRMW01000017">
    <property type="protein sequence ID" value="KGF05312.1"/>
    <property type="molecule type" value="Genomic_DNA"/>
</dbReference>
<dbReference type="OrthoDB" id="9786074at2"/>
<dbReference type="SMART" id="SM01058">
    <property type="entry name" value="CarD_TRCF"/>
    <property type="match status" value="1"/>
</dbReference>
<dbReference type="Pfam" id="PF21095">
    <property type="entry name" value="CarD_C"/>
    <property type="match status" value="1"/>
</dbReference>
<sequence length="159" mass="18086">MFKVGDKIVYPMHGAGVIDAVEKIEFMGEEREYYILKMPIGEMDISIPADNMKDANIRFIISKEEGLEVLAILDDKPTEMNSNWTKRYRDNQEILKTGDIFEIAKMVRNLAILDSDKGLSTTEKKLLNRARRILASELVMAGSLEKEEAEKMIDESIGL</sequence>
<dbReference type="PANTHER" id="PTHR38447:SF1">
    <property type="entry name" value="RNA POLYMERASE-BINDING TRANSCRIPTION FACTOR CARD"/>
    <property type="match status" value="1"/>
</dbReference>
<dbReference type="InterPro" id="IPR036101">
    <property type="entry name" value="CarD-like/TRCF_RID_sf"/>
</dbReference>
<accession>A0A095YFL9</accession>
<reference evidence="2 3" key="1">
    <citation type="submission" date="2014-07" db="EMBL/GenBank/DDBJ databases">
        <authorList>
            <person name="McCorrison J."/>
            <person name="Sanka R."/>
            <person name="Torralba M."/>
            <person name="Gillis M."/>
            <person name="Haft D.H."/>
            <person name="Methe B."/>
            <person name="Sutton G."/>
            <person name="Nelson K.E."/>
        </authorList>
    </citation>
    <scope>NUCLEOTIDE SEQUENCE [LARGE SCALE GENOMIC DNA]</scope>
    <source>
        <strain evidence="2 3">S7-1-13</strain>
    </source>
</reference>
<dbReference type="GO" id="GO:0009303">
    <property type="term" value="P:rRNA transcription"/>
    <property type="evidence" value="ECO:0007669"/>
    <property type="project" value="TreeGrafter"/>
</dbReference>
<proteinExistence type="predicted"/>
<feature type="domain" description="CarD-like/TRCF RNAP-interacting" evidence="1">
    <location>
        <begin position="1"/>
        <end position="111"/>
    </location>
</feature>
<organism evidence="2 3">
    <name type="scientific">Anaerococcus lactolyticus S7-1-13</name>
    <dbReference type="NCBI Taxonomy" id="1284686"/>
    <lineage>
        <taxon>Bacteria</taxon>
        <taxon>Bacillati</taxon>
        <taxon>Bacillota</taxon>
        <taxon>Tissierellia</taxon>
        <taxon>Tissierellales</taxon>
        <taxon>Peptoniphilaceae</taxon>
        <taxon>Anaerococcus</taxon>
    </lineage>
</organism>
<dbReference type="PANTHER" id="PTHR38447">
    <property type="entry name" value="TRANSCRIPTION FACTOR YDEB-RELATED"/>
    <property type="match status" value="1"/>
</dbReference>
<protein>
    <submittedName>
        <fullName evidence="2">CarD family transcriptional regulator</fullName>
    </submittedName>
</protein>
<dbReference type="Gene3D" id="1.20.58.1290">
    <property type="entry name" value="CarD-like, C-terminal domain"/>
    <property type="match status" value="1"/>
</dbReference>
<dbReference type="Gene3D" id="2.40.10.170">
    <property type="match status" value="1"/>
</dbReference>
<gene>
    <name evidence="2" type="ORF">HMPREF1630_01130</name>
</gene>
<dbReference type="SUPFAM" id="SSF141259">
    <property type="entry name" value="CarD-like"/>
    <property type="match status" value="1"/>
</dbReference>
<dbReference type="InterPro" id="IPR052531">
    <property type="entry name" value="CarD-like_regulator"/>
</dbReference>
<evidence type="ECO:0000313" key="2">
    <source>
        <dbReference type="EMBL" id="KGF05312.1"/>
    </source>
</evidence>
<dbReference type="RefSeq" id="WP_037326245.1">
    <property type="nucleotide sequence ID" value="NZ_JRMW01000017.1"/>
</dbReference>
<comment type="caution">
    <text evidence="2">The sequence shown here is derived from an EMBL/GenBank/DDBJ whole genome shotgun (WGS) entry which is preliminary data.</text>
</comment>